<dbReference type="OrthoDB" id="5959103at2"/>
<keyword evidence="1" id="KW-1133">Transmembrane helix</keyword>
<dbReference type="RefSeq" id="WP_150044708.1">
    <property type="nucleotide sequence ID" value="NZ_OW485601.1"/>
</dbReference>
<accession>A0A5M6IMU9</accession>
<evidence type="ECO:0000256" key="1">
    <source>
        <dbReference type="SAM" id="Phobius"/>
    </source>
</evidence>
<comment type="caution">
    <text evidence="2">The sequence shown here is derived from an EMBL/GenBank/DDBJ whole genome shotgun (WGS) entry which is preliminary data.</text>
</comment>
<evidence type="ECO:0000313" key="3">
    <source>
        <dbReference type="Proteomes" id="UP000325255"/>
    </source>
</evidence>
<keyword evidence="3" id="KW-1185">Reference proteome</keyword>
<sequence>MPLALLLIAGGFLGLLPILGFWMVPVGLLLLAGDVPFLRKPAMRALAAVQRWWDRYSRRRDGAGAAMRERDGRDRAAG</sequence>
<feature type="transmembrane region" description="Helical" evidence="1">
    <location>
        <begin position="6"/>
        <end position="31"/>
    </location>
</feature>
<keyword evidence="1" id="KW-0472">Membrane</keyword>
<dbReference type="AlphaFoldDB" id="A0A5M6IMU9"/>
<dbReference type="Proteomes" id="UP000325255">
    <property type="component" value="Unassembled WGS sequence"/>
</dbReference>
<protein>
    <submittedName>
        <fullName evidence="2">Uncharacterized protein</fullName>
    </submittedName>
</protein>
<reference evidence="2 3" key="1">
    <citation type="submission" date="2019-09" db="EMBL/GenBank/DDBJ databases">
        <title>Genome sequence of Rhodovastum atsumiense, a diverse member of the Acetobacteraceae family of non-sulfur purple photosynthetic bacteria.</title>
        <authorList>
            <person name="Meyer T."/>
            <person name="Kyndt J."/>
        </authorList>
    </citation>
    <scope>NUCLEOTIDE SEQUENCE [LARGE SCALE GENOMIC DNA]</scope>
    <source>
        <strain evidence="2 3">DSM 21279</strain>
    </source>
</reference>
<name>A0A5M6IMU9_9PROT</name>
<organism evidence="2 3">
    <name type="scientific">Rhodovastum atsumiense</name>
    <dbReference type="NCBI Taxonomy" id="504468"/>
    <lineage>
        <taxon>Bacteria</taxon>
        <taxon>Pseudomonadati</taxon>
        <taxon>Pseudomonadota</taxon>
        <taxon>Alphaproteobacteria</taxon>
        <taxon>Acetobacterales</taxon>
        <taxon>Acetobacteraceae</taxon>
        <taxon>Rhodovastum</taxon>
    </lineage>
</organism>
<dbReference type="EMBL" id="VWPK01000065">
    <property type="protein sequence ID" value="KAA5608885.1"/>
    <property type="molecule type" value="Genomic_DNA"/>
</dbReference>
<proteinExistence type="predicted"/>
<gene>
    <name evidence="2" type="ORF">F1189_26865</name>
</gene>
<evidence type="ECO:0000313" key="2">
    <source>
        <dbReference type="EMBL" id="KAA5608885.1"/>
    </source>
</evidence>
<keyword evidence="1" id="KW-0812">Transmembrane</keyword>